<sequence length="245" mass="26239">MNLNEHVDQYCERVSAAFWAEPVNAISNLSFLIAALAIWRMLAPDRAAAGRGIPVSVGFTTPLMVCIGLGSFAFHTIGTRWSQVLDVAPIGLFVLWYLGSFLLWFHGLPLKRCLLGVAAFIGFLALFIALAGPHIPNKSGTYVPVLLLLIGITAALRMSGEAELRAYAGSFAGASLVFAVSLTARTLDERVCGSFPLGTHFVWHLCDGLLVYLTSRTLVHRWRVRTAAAGAPGADPAGTSLSVGR</sequence>
<feature type="transmembrane region" description="Helical" evidence="6">
    <location>
        <begin position="87"/>
        <end position="106"/>
    </location>
</feature>
<protein>
    <submittedName>
        <fullName evidence="7">Ceramidase</fullName>
    </submittedName>
</protein>
<dbReference type="Proteomes" id="UP001622557">
    <property type="component" value="Chromosome"/>
</dbReference>
<feature type="transmembrane region" description="Helical" evidence="6">
    <location>
        <begin position="166"/>
        <end position="187"/>
    </location>
</feature>
<evidence type="ECO:0000256" key="6">
    <source>
        <dbReference type="SAM" id="Phobius"/>
    </source>
</evidence>
<evidence type="ECO:0000256" key="2">
    <source>
        <dbReference type="ARBA" id="ARBA00022692"/>
    </source>
</evidence>
<evidence type="ECO:0000256" key="3">
    <source>
        <dbReference type="ARBA" id="ARBA00022801"/>
    </source>
</evidence>
<keyword evidence="5 6" id="KW-0472">Membrane</keyword>
<keyword evidence="4 6" id="KW-1133">Transmembrane helix</keyword>
<evidence type="ECO:0000256" key="1">
    <source>
        <dbReference type="ARBA" id="ARBA00004141"/>
    </source>
</evidence>
<dbReference type="RefSeq" id="WP_051753822.1">
    <property type="nucleotide sequence ID" value="NZ_CP108164.1"/>
</dbReference>
<feature type="transmembrane region" description="Helical" evidence="6">
    <location>
        <begin position="193"/>
        <end position="213"/>
    </location>
</feature>
<feature type="transmembrane region" description="Helical" evidence="6">
    <location>
        <begin position="55"/>
        <end position="75"/>
    </location>
</feature>
<dbReference type="EMBL" id="CP108164">
    <property type="protein sequence ID" value="WTQ80710.1"/>
    <property type="molecule type" value="Genomic_DNA"/>
</dbReference>
<keyword evidence="3" id="KW-0378">Hydrolase</keyword>
<organism evidence="7 8">
    <name type="scientific">Streptomyces achromogenes</name>
    <dbReference type="NCBI Taxonomy" id="67255"/>
    <lineage>
        <taxon>Bacteria</taxon>
        <taxon>Bacillati</taxon>
        <taxon>Actinomycetota</taxon>
        <taxon>Actinomycetes</taxon>
        <taxon>Kitasatosporales</taxon>
        <taxon>Streptomycetaceae</taxon>
        <taxon>Streptomyces</taxon>
    </lineage>
</organism>
<dbReference type="InterPro" id="IPR008901">
    <property type="entry name" value="ACER"/>
</dbReference>
<proteinExistence type="predicted"/>
<evidence type="ECO:0000256" key="4">
    <source>
        <dbReference type="ARBA" id="ARBA00022989"/>
    </source>
</evidence>
<feature type="transmembrane region" description="Helical" evidence="6">
    <location>
        <begin position="25"/>
        <end position="43"/>
    </location>
</feature>
<feature type="transmembrane region" description="Helical" evidence="6">
    <location>
        <begin position="113"/>
        <end position="135"/>
    </location>
</feature>
<feature type="transmembrane region" description="Helical" evidence="6">
    <location>
        <begin position="141"/>
        <end position="159"/>
    </location>
</feature>
<evidence type="ECO:0000313" key="7">
    <source>
        <dbReference type="EMBL" id="WTQ80710.1"/>
    </source>
</evidence>
<gene>
    <name evidence="7" type="ORF">OG350_10445</name>
</gene>
<dbReference type="GeneID" id="97280844"/>
<accession>A0ABZ1KJI1</accession>
<name>A0ABZ1KJI1_STRAH</name>
<keyword evidence="8" id="KW-1185">Reference proteome</keyword>
<reference evidence="7 8" key="1">
    <citation type="submission" date="2022-10" db="EMBL/GenBank/DDBJ databases">
        <title>The complete genomes of actinobacterial strains from the NBC collection.</title>
        <authorList>
            <person name="Joergensen T.S."/>
            <person name="Alvarez Arevalo M."/>
            <person name="Sterndorff E.B."/>
            <person name="Faurdal D."/>
            <person name="Vuksanovic O."/>
            <person name="Mourched A.-S."/>
            <person name="Charusanti P."/>
            <person name="Shaw S."/>
            <person name="Blin K."/>
            <person name="Weber T."/>
        </authorList>
    </citation>
    <scope>NUCLEOTIDE SEQUENCE [LARGE SCALE GENOMIC DNA]</scope>
    <source>
        <strain evidence="7 8">NBC_00156</strain>
    </source>
</reference>
<keyword evidence="2 6" id="KW-0812">Transmembrane</keyword>
<evidence type="ECO:0000256" key="5">
    <source>
        <dbReference type="ARBA" id="ARBA00023136"/>
    </source>
</evidence>
<dbReference type="Pfam" id="PF05875">
    <property type="entry name" value="Ceramidase"/>
    <property type="match status" value="1"/>
</dbReference>
<comment type="subcellular location">
    <subcellularLocation>
        <location evidence="1">Membrane</location>
        <topology evidence="1">Multi-pass membrane protein</topology>
    </subcellularLocation>
</comment>
<evidence type="ECO:0000313" key="8">
    <source>
        <dbReference type="Proteomes" id="UP001622557"/>
    </source>
</evidence>